<dbReference type="SUPFAM" id="SSF53756">
    <property type="entry name" value="UDP-Glycosyltransferase/glycogen phosphorylase"/>
    <property type="match status" value="1"/>
</dbReference>
<evidence type="ECO:0000256" key="1">
    <source>
        <dbReference type="ARBA" id="ARBA00022676"/>
    </source>
</evidence>
<dbReference type="Pfam" id="PF01075">
    <property type="entry name" value="Glyco_transf_9"/>
    <property type="match status" value="1"/>
</dbReference>
<proteinExistence type="predicted"/>
<dbReference type="PANTHER" id="PTHR30160">
    <property type="entry name" value="TETRAACYLDISACCHARIDE 4'-KINASE-RELATED"/>
    <property type="match status" value="1"/>
</dbReference>
<dbReference type="InterPro" id="IPR051199">
    <property type="entry name" value="LPS_LOS_Heptosyltrfase"/>
</dbReference>
<name>A0A532UZ86_UNCL8</name>
<keyword evidence="1" id="KW-0328">Glycosyltransferase</keyword>
<dbReference type="EMBL" id="NJBN01000005">
    <property type="protein sequence ID" value="TKJ40273.1"/>
    <property type="molecule type" value="Genomic_DNA"/>
</dbReference>
<dbReference type="InterPro" id="IPR002201">
    <property type="entry name" value="Glyco_trans_9"/>
</dbReference>
<sequence length="593" mass="66741">MREKQKKILVINLTRMGDILQSSPLLHVLKLADPDIHISYLAVKGYMDICRHIPYIDKLIPFDFNASVAVSKEAIYSLPRRLQETKTFIDSLRSEKFDEVLNLSHSKISALICYLLGVEKTVGLTLGSEGYRLIRHPWARYFFTANLNRHHNRFNLVDINKGLAYDNEVNTASSGFNPFAIQDYSLKLQQRNSDGAEALLKKWTDKENGFKIGLQPGASLACKRWPAECFVDLGKQLQENCGASIAVFGSSSEVGLAHEITSALGNNTLNLAGKTSIGVLGAVIKKMDLLITNDTGTQHIAAAVGTPVLSLCFGSALSHETGPYGKNHYIMETSLSCYPCSFHVECQRYRCQETVTPQAVYTIAENMLNGKTDVPLESQSTFADVNIWRTDFDDRGMWMLKPVVKRALTAVEYINLCSRLIWQKVLMVSGEESDLAYSLNVTDFIPLIGDYSEPDIDIFRKELEPTYDSILRLQSLADDGQRQCQDLQELWSAGDDDPDFIRTFGETLGKIDAEITVSGYRLPPVNHLVLDFNFLKQNLQGDDFISLVIETEKLYHRLFTISSLYKQGLQDWHALFEQIGWQSIENEETMDVA</sequence>
<dbReference type="GO" id="GO:0009244">
    <property type="term" value="P:lipopolysaccharide core region biosynthetic process"/>
    <property type="evidence" value="ECO:0007669"/>
    <property type="project" value="TreeGrafter"/>
</dbReference>
<protein>
    <submittedName>
        <fullName evidence="3">Uncharacterized protein</fullName>
    </submittedName>
</protein>
<dbReference type="PANTHER" id="PTHR30160:SF7">
    <property type="entry name" value="ADP-HEPTOSE--LPS HEPTOSYLTRANSFERASE 2"/>
    <property type="match status" value="1"/>
</dbReference>
<organism evidence="3 4">
    <name type="scientific">candidate division LCP-89 bacterium B3_LCP</name>
    <dbReference type="NCBI Taxonomy" id="2012998"/>
    <lineage>
        <taxon>Bacteria</taxon>
        <taxon>Pseudomonadati</taxon>
        <taxon>Bacteria division LCP-89</taxon>
    </lineage>
</organism>
<keyword evidence="2" id="KW-0808">Transferase</keyword>
<dbReference type="Proteomes" id="UP000319619">
    <property type="component" value="Unassembled WGS sequence"/>
</dbReference>
<dbReference type="AlphaFoldDB" id="A0A532UZ86"/>
<dbReference type="GO" id="GO:0008713">
    <property type="term" value="F:ADP-heptose-lipopolysaccharide heptosyltransferase activity"/>
    <property type="evidence" value="ECO:0007669"/>
    <property type="project" value="TreeGrafter"/>
</dbReference>
<evidence type="ECO:0000256" key="2">
    <source>
        <dbReference type="ARBA" id="ARBA00022679"/>
    </source>
</evidence>
<dbReference type="CDD" id="cd03789">
    <property type="entry name" value="GT9_LPS_heptosyltransferase"/>
    <property type="match status" value="1"/>
</dbReference>
<accession>A0A532UZ86</accession>
<comment type="caution">
    <text evidence="3">The sequence shown here is derived from an EMBL/GenBank/DDBJ whole genome shotgun (WGS) entry which is preliminary data.</text>
</comment>
<dbReference type="Gene3D" id="3.40.50.2000">
    <property type="entry name" value="Glycogen Phosphorylase B"/>
    <property type="match status" value="2"/>
</dbReference>
<evidence type="ECO:0000313" key="4">
    <source>
        <dbReference type="Proteomes" id="UP000319619"/>
    </source>
</evidence>
<dbReference type="GO" id="GO:0005829">
    <property type="term" value="C:cytosol"/>
    <property type="evidence" value="ECO:0007669"/>
    <property type="project" value="TreeGrafter"/>
</dbReference>
<evidence type="ECO:0000313" key="3">
    <source>
        <dbReference type="EMBL" id="TKJ40273.1"/>
    </source>
</evidence>
<gene>
    <name evidence="3" type="ORF">CEE37_08070</name>
</gene>
<reference evidence="3 4" key="1">
    <citation type="submission" date="2017-06" db="EMBL/GenBank/DDBJ databases">
        <title>Novel microbial phyla capable of carbon fixation and sulfur reduction in deep-sea sediments.</title>
        <authorList>
            <person name="Huang J."/>
            <person name="Baker B."/>
            <person name="Wang Y."/>
        </authorList>
    </citation>
    <scope>NUCLEOTIDE SEQUENCE [LARGE SCALE GENOMIC DNA]</scope>
    <source>
        <strain evidence="3">B3_LCP</strain>
    </source>
</reference>